<feature type="signal peptide" evidence="2">
    <location>
        <begin position="1"/>
        <end position="21"/>
    </location>
</feature>
<gene>
    <name evidence="3" type="ORF">DEALK_07130</name>
</gene>
<dbReference type="AlphaFoldDB" id="A0A0W0GH41"/>
<dbReference type="Proteomes" id="UP000053947">
    <property type="component" value="Unassembled WGS sequence"/>
</dbReference>
<reference evidence="3 4" key="1">
    <citation type="submission" date="2015-06" db="EMBL/GenBank/DDBJ databases">
        <title>Genome sequence of the organohalide-respiring Dehalogenimonas alkenigignens type strain (IP3-3T).</title>
        <authorList>
            <person name="Key T.A."/>
            <person name="Richmond D.P."/>
            <person name="Bowman K.S."/>
            <person name="Cho Y.-J."/>
            <person name="Chun J."/>
            <person name="da Costa M.S."/>
            <person name="Rainey F.A."/>
            <person name="Moe W.M."/>
        </authorList>
    </citation>
    <scope>NUCLEOTIDE SEQUENCE [LARGE SCALE GENOMIC DNA]</scope>
    <source>
        <strain evidence="3 4">IP3-3</strain>
    </source>
</reference>
<dbReference type="Gene3D" id="2.50.20.20">
    <property type="match status" value="1"/>
</dbReference>
<evidence type="ECO:0000256" key="2">
    <source>
        <dbReference type="SAM" id="SignalP"/>
    </source>
</evidence>
<evidence type="ECO:0008006" key="5">
    <source>
        <dbReference type="Google" id="ProtNLM"/>
    </source>
</evidence>
<dbReference type="RefSeq" id="WP_133240217.1">
    <property type="nucleotide sequence ID" value="NZ_KQ758903.1"/>
</dbReference>
<proteinExistence type="predicted"/>
<evidence type="ECO:0000313" key="4">
    <source>
        <dbReference type="Proteomes" id="UP000053947"/>
    </source>
</evidence>
<feature type="chain" id="PRO_5006902653" description="Lipoprotein" evidence="2">
    <location>
        <begin position="22"/>
        <end position="291"/>
    </location>
</feature>
<protein>
    <recommendedName>
        <fullName evidence="5">Lipoprotein</fullName>
    </recommendedName>
</protein>
<dbReference type="EMBL" id="LFDV01000002">
    <property type="protein sequence ID" value="KTB47868.1"/>
    <property type="molecule type" value="Genomic_DNA"/>
</dbReference>
<evidence type="ECO:0000313" key="3">
    <source>
        <dbReference type="EMBL" id="KTB47868.1"/>
    </source>
</evidence>
<sequence>MRKSKFLDTLLVIYVVLSAAACGGDGGAGTANPDQPDLSASVSAPNQTVPQTTPPPVTPTPETILKSITATSSSLTSYEGKLTTVMNMSLAGMVMDFDITASMAVDIASKKVFVDMNTAGVTTQMYIINDTEYIKVNVPDGQLQANVWYKVVLPSSDFQDMWLSQDLGKQYQILLNQASLTIVGTEEVGGKTCFKVKITPDLVNFMAYLDASGSNLADMGIADPAHAFKQLEVTFWVDTTTYVTVKTDMVIEIDVQGMKMKMTMIMVLDRVNQPIVIALPFEAQSAVILDY</sequence>
<keyword evidence="2" id="KW-0732">Signal</keyword>
<accession>A0A0W0GH41</accession>
<organism evidence="3 4">
    <name type="scientific">Dehalogenimonas alkenigignens</name>
    <dbReference type="NCBI Taxonomy" id="1217799"/>
    <lineage>
        <taxon>Bacteria</taxon>
        <taxon>Bacillati</taxon>
        <taxon>Chloroflexota</taxon>
        <taxon>Dehalococcoidia</taxon>
        <taxon>Dehalococcoidales</taxon>
        <taxon>Dehalococcoidaceae</taxon>
        <taxon>Dehalogenimonas</taxon>
    </lineage>
</organism>
<feature type="region of interest" description="Disordered" evidence="1">
    <location>
        <begin position="26"/>
        <end position="60"/>
    </location>
</feature>
<keyword evidence="4" id="KW-1185">Reference proteome</keyword>
<name>A0A0W0GH41_9CHLR</name>
<dbReference type="OrthoDB" id="161549at2"/>
<comment type="caution">
    <text evidence="3">The sequence shown here is derived from an EMBL/GenBank/DDBJ whole genome shotgun (WGS) entry which is preliminary data.</text>
</comment>
<dbReference type="PROSITE" id="PS51257">
    <property type="entry name" value="PROKAR_LIPOPROTEIN"/>
    <property type="match status" value="1"/>
</dbReference>
<dbReference type="STRING" id="1217799.DEALK_07130"/>
<evidence type="ECO:0000256" key="1">
    <source>
        <dbReference type="SAM" id="MobiDB-lite"/>
    </source>
</evidence>